<dbReference type="Gene3D" id="3.40.50.1820">
    <property type="entry name" value="alpha/beta hydrolase"/>
    <property type="match status" value="1"/>
</dbReference>
<protein>
    <submittedName>
        <fullName evidence="4">Phospholipase</fullName>
    </submittedName>
</protein>
<dbReference type="GO" id="GO:0016787">
    <property type="term" value="F:hydrolase activity"/>
    <property type="evidence" value="ECO:0007669"/>
    <property type="project" value="UniProtKB-KW"/>
</dbReference>
<dbReference type="SUPFAM" id="SSF53474">
    <property type="entry name" value="alpha/beta-Hydrolases"/>
    <property type="match status" value="1"/>
</dbReference>
<evidence type="ECO:0000313" key="4">
    <source>
        <dbReference type="EMBL" id="HED30493.1"/>
    </source>
</evidence>
<evidence type="ECO:0000256" key="1">
    <source>
        <dbReference type="ARBA" id="ARBA00006499"/>
    </source>
</evidence>
<gene>
    <name evidence="4" type="ORF">ENN50_02130</name>
</gene>
<evidence type="ECO:0000259" key="3">
    <source>
        <dbReference type="Pfam" id="PF02230"/>
    </source>
</evidence>
<dbReference type="PANTHER" id="PTHR10655">
    <property type="entry name" value="LYSOPHOSPHOLIPASE-RELATED"/>
    <property type="match status" value="1"/>
</dbReference>
<dbReference type="AlphaFoldDB" id="A0A831SSW0"/>
<feature type="domain" description="Phospholipase/carboxylesterase/thioesterase" evidence="3">
    <location>
        <begin position="16"/>
        <end position="215"/>
    </location>
</feature>
<dbReference type="InterPro" id="IPR029058">
    <property type="entry name" value="AB_hydrolase_fold"/>
</dbReference>
<dbReference type="InterPro" id="IPR050565">
    <property type="entry name" value="LYPA1-2/EST-like"/>
</dbReference>
<dbReference type="PANTHER" id="PTHR10655:SF17">
    <property type="entry name" value="LYSOPHOSPHOLIPASE-LIKE PROTEIN 1"/>
    <property type="match status" value="1"/>
</dbReference>
<reference evidence="4" key="1">
    <citation type="journal article" date="2020" name="mSystems">
        <title>Genome- and Community-Level Interaction Insights into Carbon Utilization and Element Cycling Functions of Hydrothermarchaeota in Hydrothermal Sediment.</title>
        <authorList>
            <person name="Zhou Z."/>
            <person name="Liu Y."/>
            <person name="Xu W."/>
            <person name="Pan J."/>
            <person name="Luo Z.H."/>
            <person name="Li M."/>
        </authorList>
    </citation>
    <scope>NUCLEOTIDE SEQUENCE [LARGE SCALE GENOMIC DNA]</scope>
    <source>
        <strain evidence="4">SpSt-1181</strain>
    </source>
</reference>
<organism evidence="4">
    <name type="scientific">Prosthecochloris aestuarii</name>
    <dbReference type="NCBI Taxonomy" id="1102"/>
    <lineage>
        <taxon>Bacteria</taxon>
        <taxon>Pseudomonadati</taxon>
        <taxon>Chlorobiota</taxon>
        <taxon>Chlorobiia</taxon>
        <taxon>Chlorobiales</taxon>
        <taxon>Chlorobiaceae</taxon>
        <taxon>Prosthecochloris</taxon>
    </lineage>
</organism>
<sequence length="225" mass="24925">MALRKTIASLTCIDLEPEKEGPQNILVMLHGYGSNEKDLIQLAPSLGQGLRYISIRAPLQLAPEMYGWFPIEFTPGGITYDPELAAEARQRLSLCLQTIIETLRPRGGKVWLMGFSQGAVMSYLTALSEPSLLHGVIALSGKFPDEAIEKYPVTDTTALLPFLVMHGTYDEVLPVAHARHARVLLQNEVSDFCYKEYPAGHTITMEALDDLNIWLEARLGNRSGN</sequence>
<keyword evidence="2" id="KW-0378">Hydrolase</keyword>
<dbReference type="Pfam" id="PF02230">
    <property type="entry name" value="Abhydrolase_2"/>
    <property type="match status" value="1"/>
</dbReference>
<comment type="similarity">
    <text evidence="1">Belongs to the AB hydrolase superfamily. AB hydrolase 2 family.</text>
</comment>
<dbReference type="EMBL" id="DSBW01000050">
    <property type="protein sequence ID" value="HED30493.1"/>
    <property type="molecule type" value="Genomic_DNA"/>
</dbReference>
<name>A0A831SSW0_PROAE</name>
<accession>A0A831SSW0</accession>
<dbReference type="Proteomes" id="UP000886335">
    <property type="component" value="Unassembled WGS sequence"/>
</dbReference>
<evidence type="ECO:0000256" key="2">
    <source>
        <dbReference type="ARBA" id="ARBA00022801"/>
    </source>
</evidence>
<comment type="caution">
    <text evidence="4">The sequence shown here is derived from an EMBL/GenBank/DDBJ whole genome shotgun (WGS) entry which is preliminary data.</text>
</comment>
<proteinExistence type="inferred from homology"/>
<dbReference type="InterPro" id="IPR003140">
    <property type="entry name" value="PLipase/COase/thioEstase"/>
</dbReference>